<sequence>MGKVRARPETGNLYLDFNYQGVRCREQTALPDTPSNRKKVEALLKRVEASIVLDQFDYAEMFPGSKNAQKFMSADDAIATTAKTPKVQKARRQSSLPTVAQFAEQWFQEHKVEWRNSHTRNVRSLLDSSIIPFFGKKALDQVSKADLLAFRTLEAAKKGRDGNESLSPKTLNNRMSMIRKIFEEASDRYEFDTPYRNIKPLRLRKTHIEPFSLGEVHRILDNVREDFKNYYAVRFFSGMRTGEIDGLKWKFVDFKNRVILVRETLSQGQTEYTKTDGSQREIPMFGPVYEALKNQYQSTGKLSEYVFCNTKGEPLDHNNVTKRVWYPLLRYLNLDKRRPYQTRHTAATLLLASGENPEWVARVLGHTSTEMLFKVYSRYIPNLTRMDGSAFENLVTTSQTTPKEVSNG</sequence>
<dbReference type="InterPro" id="IPR050808">
    <property type="entry name" value="Phage_Integrase"/>
</dbReference>
<comment type="similarity">
    <text evidence="1">Belongs to the 'phage' integrase family.</text>
</comment>
<dbReference type="CDD" id="cd01189">
    <property type="entry name" value="INT_ICEBs1_C_like"/>
    <property type="match status" value="1"/>
</dbReference>
<evidence type="ECO:0000256" key="5">
    <source>
        <dbReference type="PROSITE-ProRule" id="PRU01248"/>
    </source>
</evidence>
<keyword evidence="3 5" id="KW-0238">DNA-binding</keyword>
<evidence type="ECO:0000256" key="4">
    <source>
        <dbReference type="ARBA" id="ARBA00023172"/>
    </source>
</evidence>
<dbReference type="InterPro" id="IPR022000">
    <property type="entry name" value="Min27-like_integrase_DNA_bind"/>
</dbReference>
<dbReference type="InterPro" id="IPR044068">
    <property type="entry name" value="CB"/>
</dbReference>
<feature type="domain" description="Tyr recombinase" evidence="6">
    <location>
        <begin position="206"/>
        <end position="391"/>
    </location>
</feature>
<dbReference type="InterPro" id="IPR002104">
    <property type="entry name" value="Integrase_catalytic"/>
</dbReference>
<dbReference type="InterPro" id="IPR011010">
    <property type="entry name" value="DNA_brk_join_enz"/>
</dbReference>
<name>A0ABQ5ZRP6_9GAMM</name>
<evidence type="ECO:0000256" key="1">
    <source>
        <dbReference type="ARBA" id="ARBA00008857"/>
    </source>
</evidence>
<evidence type="ECO:0000256" key="2">
    <source>
        <dbReference type="ARBA" id="ARBA00022908"/>
    </source>
</evidence>
<organism evidence="8 9">
    <name type="scientific">Marinospirillum insulare</name>
    <dbReference type="NCBI Taxonomy" id="217169"/>
    <lineage>
        <taxon>Bacteria</taxon>
        <taxon>Pseudomonadati</taxon>
        <taxon>Pseudomonadota</taxon>
        <taxon>Gammaproteobacteria</taxon>
        <taxon>Oceanospirillales</taxon>
        <taxon>Oceanospirillaceae</taxon>
        <taxon>Marinospirillum</taxon>
    </lineage>
</organism>
<dbReference type="Pfam" id="PF00589">
    <property type="entry name" value="Phage_integrase"/>
    <property type="match status" value="1"/>
</dbReference>
<dbReference type="PROSITE" id="PS51900">
    <property type="entry name" value="CB"/>
    <property type="match status" value="1"/>
</dbReference>
<dbReference type="PANTHER" id="PTHR30629:SF2">
    <property type="entry name" value="PROPHAGE INTEGRASE INTS-RELATED"/>
    <property type="match status" value="1"/>
</dbReference>
<feature type="domain" description="Core-binding (CB)" evidence="7">
    <location>
        <begin position="97"/>
        <end position="186"/>
    </location>
</feature>
<dbReference type="RefSeq" id="WP_027851361.1">
    <property type="nucleotide sequence ID" value="NZ_BSOR01000005.1"/>
</dbReference>
<evidence type="ECO:0000259" key="6">
    <source>
        <dbReference type="PROSITE" id="PS51898"/>
    </source>
</evidence>
<dbReference type="Proteomes" id="UP001156682">
    <property type="component" value="Unassembled WGS sequence"/>
</dbReference>
<dbReference type="PROSITE" id="PS51898">
    <property type="entry name" value="TYR_RECOMBINASE"/>
    <property type="match status" value="1"/>
</dbReference>
<dbReference type="InterPro" id="IPR013762">
    <property type="entry name" value="Integrase-like_cat_sf"/>
</dbReference>
<keyword evidence="4" id="KW-0233">DNA recombination</keyword>
<proteinExistence type="inferred from homology"/>
<gene>
    <name evidence="8" type="ORF">GCM10007878_02460</name>
</gene>
<keyword evidence="2" id="KW-0229">DNA integration</keyword>
<dbReference type="SUPFAM" id="SSF56349">
    <property type="entry name" value="DNA breaking-rejoining enzymes"/>
    <property type="match status" value="1"/>
</dbReference>
<dbReference type="InterPro" id="IPR010998">
    <property type="entry name" value="Integrase_recombinase_N"/>
</dbReference>
<protein>
    <submittedName>
        <fullName evidence="8">Integrase</fullName>
    </submittedName>
</protein>
<dbReference type="Pfam" id="PF12167">
    <property type="entry name" value="Arm-DNA-bind_2"/>
    <property type="match status" value="1"/>
</dbReference>
<evidence type="ECO:0000313" key="9">
    <source>
        <dbReference type="Proteomes" id="UP001156682"/>
    </source>
</evidence>
<dbReference type="Pfam" id="PF22022">
    <property type="entry name" value="Phage_int_M"/>
    <property type="match status" value="1"/>
</dbReference>
<evidence type="ECO:0000313" key="8">
    <source>
        <dbReference type="EMBL" id="GLR62811.1"/>
    </source>
</evidence>
<dbReference type="InterPro" id="IPR053876">
    <property type="entry name" value="Phage_int_M"/>
</dbReference>
<keyword evidence="9" id="KW-1185">Reference proteome</keyword>
<dbReference type="EMBL" id="BSOR01000005">
    <property type="protein sequence ID" value="GLR62811.1"/>
    <property type="molecule type" value="Genomic_DNA"/>
</dbReference>
<evidence type="ECO:0000259" key="7">
    <source>
        <dbReference type="PROSITE" id="PS51900"/>
    </source>
</evidence>
<reference evidence="9" key="1">
    <citation type="journal article" date="2019" name="Int. J. Syst. Evol. Microbiol.">
        <title>The Global Catalogue of Microorganisms (GCM) 10K type strain sequencing project: providing services to taxonomists for standard genome sequencing and annotation.</title>
        <authorList>
            <consortium name="The Broad Institute Genomics Platform"/>
            <consortium name="The Broad Institute Genome Sequencing Center for Infectious Disease"/>
            <person name="Wu L."/>
            <person name="Ma J."/>
        </authorList>
    </citation>
    <scope>NUCLEOTIDE SEQUENCE [LARGE SCALE GENOMIC DNA]</scope>
    <source>
        <strain evidence="9">NBRC 100033</strain>
    </source>
</reference>
<evidence type="ECO:0000256" key="3">
    <source>
        <dbReference type="ARBA" id="ARBA00023125"/>
    </source>
</evidence>
<comment type="caution">
    <text evidence="8">The sequence shown here is derived from an EMBL/GenBank/DDBJ whole genome shotgun (WGS) entry which is preliminary data.</text>
</comment>
<dbReference type="Gene3D" id="1.10.150.130">
    <property type="match status" value="1"/>
</dbReference>
<dbReference type="Gene3D" id="1.10.443.10">
    <property type="entry name" value="Intergrase catalytic core"/>
    <property type="match status" value="1"/>
</dbReference>
<dbReference type="PANTHER" id="PTHR30629">
    <property type="entry name" value="PROPHAGE INTEGRASE"/>
    <property type="match status" value="1"/>
</dbReference>
<accession>A0ABQ5ZRP6</accession>